<dbReference type="RefSeq" id="WP_206655616.1">
    <property type="nucleotide sequence ID" value="NZ_CP071182.1"/>
</dbReference>
<feature type="domain" description="LysM" evidence="2">
    <location>
        <begin position="2"/>
        <end position="47"/>
    </location>
</feature>
<feature type="region of interest" description="Disordered" evidence="1">
    <location>
        <begin position="97"/>
        <end position="124"/>
    </location>
</feature>
<feature type="domain" description="LysM" evidence="2">
    <location>
        <begin position="136"/>
        <end position="180"/>
    </location>
</feature>
<dbReference type="EMBL" id="CP071182">
    <property type="protein sequence ID" value="QSO46247.1"/>
    <property type="molecule type" value="Genomic_DNA"/>
</dbReference>
<evidence type="ECO:0000256" key="1">
    <source>
        <dbReference type="SAM" id="MobiDB-lite"/>
    </source>
</evidence>
<organism evidence="3 4">
    <name type="scientific">Alicyclobacillus mengziensis</name>
    <dbReference type="NCBI Taxonomy" id="2931921"/>
    <lineage>
        <taxon>Bacteria</taxon>
        <taxon>Bacillati</taxon>
        <taxon>Bacillota</taxon>
        <taxon>Bacilli</taxon>
        <taxon>Bacillales</taxon>
        <taxon>Alicyclobacillaceae</taxon>
        <taxon>Alicyclobacillus</taxon>
    </lineage>
</organism>
<feature type="compositionally biased region" description="Acidic residues" evidence="1">
    <location>
        <begin position="376"/>
        <end position="386"/>
    </location>
</feature>
<dbReference type="PROSITE" id="PS51782">
    <property type="entry name" value="LYSM"/>
    <property type="match status" value="2"/>
</dbReference>
<accession>A0A9X7Z5E6</accession>
<dbReference type="PANTHER" id="PTHR33734">
    <property type="entry name" value="LYSM DOMAIN-CONTAINING GPI-ANCHORED PROTEIN 2"/>
    <property type="match status" value="1"/>
</dbReference>
<dbReference type="Pfam" id="PF01476">
    <property type="entry name" value="LysM"/>
    <property type="match status" value="2"/>
</dbReference>
<evidence type="ECO:0000313" key="3">
    <source>
        <dbReference type="EMBL" id="QSO46247.1"/>
    </source>
</evidence>
<dbReference type="PANTHER" id="PTHR33734:SF22">
    <property type="entry name" value="MEMBRANE-BOUND LYTIC MUREIN TRANSGLYCOSYLASE D"/>
    <property type="match status" value="1"/>
</dbReference>
<proteinExistence type="predicted"/>
<dbReference type="SMART" id="SM00257">
    <property type="entry name" value="LysM"/>
    <property type="match status" value="2"/>
</dbReference>
<sequence length="386" mass="41855">MKKYVVREGDTMWSIAEVNGIRPKLLMASNPQVRNPNQLKPGTVIIIPELTKNTGHGKGTIGSVHPEATVVDGPEYGGQMATGGAMTPPSVDGNVTAHTGPMSSPEMPVTDPNAATTTPAHPGKSSKMPPFFGFVWPHAVQPGETWYTIQQKYNVQMQHLLQMNPGLANRPLRPGDLLYVPGMVPSAQLPSWASQTIPVHPAHTAVTGAQTETMQQPYTPGQGYDPTQPPYTPGQGYDPTQPPHAPGQGYDPTQPPYTPGQGYDPTQPPYTPGQGYDPTQPPYTPGQGYDPTQPPYTPGSGSQWSEPYGPHQHNPFRWDGEMYAGETWKQSSDWAPSDEGDENGAWRGTHFADSGEKYYQFAVPENPTNEISVYLGEDDEGPEPES</sequence>
<evidence type="ECO:0000313" key="4">
    <source>
        <dbReference type="Proteomes" id="UP000663505"/>
    </source>
</evidence>
<protein>
    <submittedName>
        <fullName evidence="3">LysM peptidoglycan-binding domain-containing protein</fullName>
    </submittedName>
</protein>
<dbReference type="KEGG" id="afx:JZ786_17305"/>
<keyword evidence="4" id="KW-1185">Reference proteome</keyword>
<dbReference type="CDD" id="cd00118">
    <property type="entry name" value="LysM"/>
    <property type="match status" value="2"/>
</dbReference>
<gene>
    <name evidence="3" type="ORF">JZ786_17305</name>
</gene>
<dbReference type="Gene3D" id="3.10.350.10">
    <property type="entry name" value="LysM domain"/>
    <property type="match status" value="2"/>
</dbReference>
<feature type="region of interest" description="Disordered" evidence="1">
    <location>
        <begin position="214"/>
        <end position="349"/>
    </location>
</feature>
<evidence type="ECO:0000259" key="2">
    <source>
        <dbReference type="PROSITE" id="PS51782"/>
    </source>
</evidence>
<dbReference type="AlphaFoldDB" id="A0A9X7Z5E6"/>
<dbReference type="SUPFAM" id="SSF54106">
    <property type="entry name" value="LysM domain"/>
    <property type="match status" value="2"/>
</dbReference>
<dbReference type="InterPro" id="IPR036779">
    <property type="entry name" value="LysM_dom_sf"/>
</dbReference>
<dbReference type="InterPro" id="IPR018392">
    <property type="entry name" value="LysM"/>
</dbReference>
<dbReference type="Proteomes" id="UP000663505">
    <property type="component" value="Chromosome"/>
</dbReference>
<reference evidence="3 4" key="1">
    <citation type="submission" date="2021-02" db="EMBL/GenBank/DDBJ databases">
        <title>Alicyclobacillus curvatus sp. nov. and Alicyclobacillus mengziensis sp. nov., two acidophilic bacteria isolated from acid mine drainage.</title>
        <authorList>
            <person name="Huang Y."/>
        </authorList>
    </citation>
    <scope>NUCLEOTIDE SEQUENCE [LARGE SCALE GENOMIC DNA]</scope>
    <source>
        <strain evidence="3 4">S30H14</strain>
    </source>
</reference>
<feature type="region of interest" description="Disordered" evidence="1">
    <location>
        <begin position="364"/>
        <end position="386"/>
    </location>
</feature>
<name>A0A9X7Z5E6_9BACL</name>
<dbReference type="GO" id="GO:0008932">
    <property type="term" value="F:lytic endotransglycosylase activity"/>
    <property type="evidence" value="ECO:0007669"/>
    <property type="project" value="TreeGrafter"/>
</dbReference>